<dbReference type="AlphaFoldDB" id="A0A1Y1ZWH5"/>
<gene>
    <name evidence="1" type="ORF">BCR34DRAFT_229086</name>
</gene>
<organism evidence="1 2">
    <name type="scientific">Clohesyomyces aquaticus</name>
    <dbReference type="NCBI Taxonomy" id="1231657"/>
    <lineage>
        <taxon>Eukaryota</taxon>
        <taxon>Fungi</taxon>
        <taxon>Dikarya</taxon>
        <taxon>Ascomycota</taxon>
        <taxon>Pezizomycotina</taxon>
        <taxon>Dothideomycetes</taxon>
        <taxon>Pleosporomycetidae</taxon>
        <taxon>Pleosporales</taxon>
        <taxon>Lindgomycetaceae</taxon>
        <taxon>Clohesyomyces</taxon>
    </lineage>
</organism>
<comment type="caution">
    <text evidence="1">The sequence shown here is derived from an EMBL/GenBank/DDBJ whole genome shotgun (WGS) entry which is preliminary data.</text>
</comment>
<accession>A0A1Y1ZWH5</accession>
<dbReference type="EMBL" id="MCFA01000032">
    <property type="protein sequence ID" value="ORY14592.1"/>
    <property type="molecule type" value="Genomic_DNA"/>
</dbReference>
<evidence type="ECO:0000313" key="2">
    <source>
        <dbReference type="Proteomes" id="UP000193144"/>
    </source>
</evidence>
<keyword evidence="2" id="KW-1185">Reference proteome</keyword>
<name>A0A1Y1ZWH5_9PLEO</name>
<reference evidence="1 2" key="1">
    <citation type="submission" date="2016-07" db="EMBL/GenBank/DDBJ databases">
        <title>Pervasive Adenine N6-methylation of Active Genes in Fungi.</title>
        <authorList>
            <consortium name="DOE Joint Genome Institute"/>
            <person name="Mondo S.J."/>
            <person name="Dannebaum R.O."/>
            <person name="Kuo R.C."/>
            <person name="Labutti K."/>
            <person name="Haridas S."/>
            <person name="Kuo A."/>
            <person name="Salamov A."/>
            <person name="Ahrendt S.R."/>
            <person name="Lipzen A."/>
            <person name="Sullivan W."/>
            <person name="Andreopoulos W.B."/>
            <person name="Clum A."/>
            <person name="Lindquist E."/>
            <person name="Daum C."/>
            <person name="Ramamoorthy G.K."/>
            <person name="Gryganskyi A."/>
            <person name="Culley D."/>
            <person name="Magnuson J.K."/>
            <person name="James T.Y."/>
            <person name="O'Malley M.A."/>
            <person name="Stajich J.E."/>
            <person name="Spatafora J.W."/>
            <person name="Visel A."/>
            <person name="Grigoriev I.V."/>
        </authorList>
    </citation>
    <scope>NUCLEOTIDE SEQUENCE [LARGE SCALE GENOMIC DNA]</scope>
    <source>
        <strain evidence="1 2">CBS 115471</strain>
    </source>
</reference>
<sequence length="182" mass="20622">MVIYPGDQVARLSLSLSHRGVSFKFNYICNHYSKTDHFNFPCPFPANPASQKHGFTLIKDSRAIAKGIHFRPRLRDPGIFVPCRGEEGYALNRVIYTATHKPTPSGVTRDIDAATLRPPTEHPSQQSRVRNHPPVRDGFLYSLVMHHSRTLDLPSPIHSPQRMIHCEKGVVSVSVWSFRRVS</sequence>
<proteinExistence type="predicted"/>
<dbReference type="Proteomes" id="UP000193144">
    <property type="component" value="Unassembled WGS sequence"/>
</dbReference>
<protein>
    <submittedName>
        <fullName evidence="1">Uncharacterized protein</fullName>
    </submittedName>
</protein>
<evidence type="ECO:0000313" key="1">
    <source>
        <dbReference type="EMBL" id="ORY14592.1"/>
    </source>
</evidence>